<reference evidence="13 14" key="1">
    <citation type="submission" date="2023-09" db="EMBL/GenBank/DDBJ databases">
        <title>Whole genome shotgun sequencing (WGS) of Bosea sp. ZW T0_25, isolated from stored onions (Allium cepa).</title>
        <authorList>
            <person name="Stoll D.A."/>
            <person name="Huch M."/>
        </authorList>
    </citation>
    <scope>NUCLEOTIDE SEQUENCE [LARGE SCALE GENOMIC DNA]</scope>
    <source>
        <strain evidence="13 14">ZW T0_25</strain>
    </source>
</reference>
<proteinExistence type="inferred from homology"/>
<gene>
    <name evidence="9 13" type="primary">thiE</name>
    <name evidence="13" type="ORF">RKE40_28700</name>
</gene>
<keyword evidence="3 9" id="KW-0479">Metal-binding</keyword>
<keyword evidence="5 9" id="KW-0784">Thiamine biosynthesis</keyword>
<dbReference type="InterPro" id="IPR022998">
    <property type="entry name" value="ThiamineP_synth_TenI"/>
</dbReference>
<evidence type="ECO:0000256" key="7">
    <source>
        <dbReference type="ARBA" id="ARBA00047851"/>
    </source>
</evidence>
<sequence length="222" mass="22583">MTVDISLYGIVDPQIARGRSLADMAREAVEGGATLIQLRAKNETTREMVREARAIRSALHGTNVPLLINDRVDVALAAGADGVHLGADDMKLSDARRLLGPRAIIGATLNKIEDLPELAAAKIDYACAGAVFSTQHKDDAKAPLGIEGYSALRRAAAQALGGLPVGAIAGIDAGNAGSVIAAGADGVAVIGALFGGQDITAAAHALREAVDAALARRLAAPV</sequence>
<evidence type="ECO:0000313" key="13">
    <source>
        <dbReference type="EMBL" id="MDU0343880.1"/>
    </source>
</evidence>
<feature type="domain" description="Thiamine phosphate synthase/TenI" evidence="12">
    <location>
        <begin position="7"/>
        <end position="193"/>
    </location>
</feature>
<keyword evidence="2 9" id="KW-0808">Transferase</keyword>
<dbReference type="EC" id="2.5.1.3" evidence="9"/>
<evidence type="ECO:0000256" key="3">
    <source>
        <dbReference type="ARBA" id="ARBA00022723"/>
    </source>
</evidence>
<dbReference type="CDD" id="cd00564">
    <property type="entry name" value="TMP_TenI"/>
    <property type="match status" value="1"/>
</dbReference>
<dbReference type="GO" id="GO:0004789">
    <property type="term" value="F:thiamine-phosphate diphosphorylase activity"/>
    <property type="evidence" value="ECO:0007669"/>
    <property type="project" value="UniProtKB-EC"/>
</dbReference>
<comment type="pathway">
    <text evidence="1 9 11">Cofactor biosynthesis; thiamine diphosphate biosynthesis; thiamine phosphate from 4-amino-2-methyl-5-diphosphomethylpyrimidine and 4-methyl-5-(2-phosphoethyl)-thiazole: step 1/1.</text>
</comment>
<dbReference type="PANTHER" id="PTHR20857">
    <property type="entry name" value="THIAMINE-PHOSPHATE PYROPHOSPHORYLASE"/>
    <property type="match status" value="1"/>
</dbReference>
<dbReference type="PANTHER" id="PTHR20857:SF15">
    <property type="entry name" value="THIAMINE-PHOSPHATE SYNTHASE"/>
    <property type="match status" value="1"/>
</dbReference>
<name>A0ABU3SGF7_9HYPH</name>
<feature type="binding site" evidence="9">
    <location>
        <begin position="37"/>
        <end position="41"/>
    </location>
    <ligand>
        <name>4-amino-2-methyl-5-(diphosphooxymethyl)pyrimidine</name>
        <dbReference type="ChEBI" id="CHEBI:57841"/>
    </ligand>
</feature>
<feature type="binding site" evidence="9">
    <location>
        <position position="89"/>
    </location>
    <ligand>
        <name>Mg(2+)</name>
        <dbReference type="ChEBI" id="CHEBI:18420"/>
    </ligand>
</feature>
<evidence type="ECO:0000256" key="1">
    <source>
        <dbReference type="ARBA" id="ARBA00005165"/>
    </source>
</evidence>
<evidence type="ECO:0000256" key="11">
    <source>
        <dbReference type="RuleBase" id="RU004253"/>
    </source>
</evidence>
<dbReference type="SUPFAM" id="SSF51391">
    <property type="entry name" value="Thiamin phosphate synthase"/>
    <property type="match status" value="1"/>
</dbReference>
<evidence type="ECO:0000256" key="4">
    <source>
        <dbReference type="ARBA" id="ARBA00022842"/>
    </source>
</evidence>
<feature type="binding site" evidence="9">
    <location>
        <position position="108"/>
    </location>
    <ligand>
        <name>4-amino-2-methyl-5-(diphosphooxymethyl)pyrimidine</name>
        <dbReference type="ChEBI" id="CHEBI:57841"/>
    </ligand>
</feature>
<keyword evidence="4 9" id="KW-0460">Magnesium</keyword>
<comment type="similarity">
    <text evidence="9 10">Belongs to the thiamine-phosphate synthase family.</text>
</comment>
<accession>A0ABU3SGF7</accession>
<evidence type="ECO:0000259" key="12">
    <source>
        <dbReference type="Pfam" id="PF02581"/>
    </source>
</evidence>
<dbReference type="InterPro" id="IPR034291">
    <property type="entry name" value="TMP_synthase"/>
</dbReference>
<comment type="function">
    <text evidence="9">Condenses 4-methyl-5-(beta-hydroxyethyl)thiazole monophosphate (THZ-P) and 2-methyl-4-amino-5-hydroxymethyl pyrimidine pyrophosphate (HMP-PP) to form thiamine monophosphate (TMP).</text>
</comment>
<dbReference type="Gene3D" id="3.20.20.70">
    <property type="entry name" value="Aldolase class I"/>
    <property type="match status" value="1"/>
</dbReference>
<evidence type="ECO:0000256" key="8">
    <source>
        <dbReference type="ARBA" id="ARBA00047883"/>
    </source>
</evidence>
<dbReference type="Proteomes" id="UP001254257">
    <property type="component" value="Unassembled WGS sequence"/>
</dbReference>
<comment type="caution">
    <text evidence="13">The sequence shown here is derived from an EMBL/GenBank/DDBJ whole genome shotgun (WGS) entry which is preliminary data.</text>
</comment>
<dbReference type="InterPro" id="IPR036206">
    <property type="entry name" value="ThiamineP_synth_sf"/>
</dbReference>
<evidence type="ECO:0000256" key="2">
    <source>
        <dbReference type="ARBA" id="ARBA00022679"/>
    </source>
</evidence>
<feature type="binding site" evidence="9">
    <location>
        <position position="170"/>
    </location>
    <ligand>
        <name>2-[(2R,5Z)-2-carboxy-4-methylthiazol-5(2H)-ylidene]ethyl phosphate</name>
        <dbReference type="ChEBI" id="CHEBI:62899"/>
    </ligand>
</feature>
<comment type="cofactor">
    <cofactor evidence="9">
        <name>Mg(2+)</name>
        <dbReference type="ChEBI" id="CHEBI:18420"/>
    </cofactor>
    <text evidence="9">Binds 1 Mg(2+) ion per subunit.</text>
</comment>
<dbReference type="EMBL" id="JAWDID010000093">
    <property type="protein sequence ID" value="MDU0343880.1"/>
    <property type="molecule type" value="Genomic_DNA"/>
</dbReference>
<evidence type="ECO:0000256" key="10">
    <source>
        <dbReference type="RuleBase" id="RU003826"/>
    </source>
</evidence>
<dbReference type="RefSeq" id="WP_316021575.1">
    <property type="nucleotide sequence ID" value="NZ_JAWDID010000093.1"/>
</dbReference>
<comment type="catalytic activity">
    <reaction evidence="8 9 10">
        <text>2-[(2R,5Z)-2-carboxy-4-methylthiazol-5(2H)-ylidene]ethyl phosphate + 4-amino-2-methyl-5-(diphosphooxymethyl)pyrimidine + 2 H(+) = thiamine phosphate + CO2 + diphosphate</text>
        <dbReference type="Rhea" id="RHEA:47844"/>
        <dbReference type="ChEBI" id="CHEBI:15378"/>
        <dbReference type="ChEBI" id="CHEBI:16526"/>
        <dbReference type="ChEBI" id="CHEBI:33019"/>
        <dbReference type="ChEBI" id="CHEBI:37575"/>
        <dbReference type="ChEBI" id="CHEBI:57841"/>
        <dbReference type="ChEBI" id="CHEBI:62899"/>
        <dbReference type="EC" id="2.5.1.3"/>
    </reaction>
</comment>
<dbReference type="InterPro" id="IPR013785">
    <property type="entry name" value="Aldolase_TIM"/>
</dbReference>
<comment type="catalytic activity">
    <reaction evidence="6 9 10">
        <text>4-methyl-5-(2-phosphooxyethyl)-thiazole + 4-amino-2-methyl-5-(diphosphooxymethyl)pyrimidine + H(+) = thiamine phosphate + diphosphate</text>
        <dbReference type="Rhea" id="RHEA:22328"/>
        <dbReference type="ChEBI" id="CHEBI:15378"/>
        <dbReference type="ChEBI" id="CHEBI:33019"/>
        <dbReference type="ChEBI" id="CHEBI:37575"/>
        <dbReference type="ChEBI" id="CHEBI:57841"/>
        <dbReference type="ChEBI" id="CHEBI:58296"/>
        <dbReference type="EC" id="2.5.1.3"/>
    </reaction>
</comment>
<evidence type="ECO:0000256" key="9">
    <source>
        <dbReference type="HAMAP-Rule" id="MF_00097"/>
    </source>
</evidence>
<protein>
    <recommendedName>
        <fullName evidence="9">Thiamine-phosphate synthase</fullName>
        <shortName evidence="9">TP synthase</shortName>
        <shortName evidence="9">TPS</shortName>
        <ecNumber evidence="9">2.5.1.3</ecNumber>
    </recommendedName>
    <alternativeName>
        <fullName evidence="9">Thiamine-phosphate pyrophosphorylase</fullName>
        <shortName evidence="9">TMP pyrophosphorylase</shortName>
        <shortName evidence="9">TMP-PPase</shortName>
    </alternativeName>
</protein>
<dbReference type="NCBIfam" id="TIGR00693">
    <property type="entry name" value="thiE"/>
    <property type="match status" value="1"/>
</dbReference>
<keyword evidence="14" id="KW-1185">Reference proteome</keyword>
<feature type="binding site" evidence="9">
    <location>
        <position position="70"/>
    </location>
    <ligand>
        <name>Mg(2+)</name>
        <dbReference type="ChEBI" id="CHEBI:18420"/>
    </ligand>
</feature>
<feature type="binding site" evidence="9">
    <location>
        <position position="69"/>
    </location>
    <ligand>
        <name>4-amino-2-methyl-5-(diphosphooxymethyl)pyrimidine</name>
        <dbReference type="ChEBI" id="CHEBI:57841"/>
    </ligand>
</feature>
<evidence type="ECO:0000256" key="6">
    <source>
        <dbReference type="ARBA" id="ARBA00047334"/>
    </source>
</evidence>
<organism evidence="13 14">
    <name type="scientific">Bosea rubneri</name>
    <dbReference type="NCBI Taxonomy" id="3075434"/>
    <lineage>
        <taxon>Bacteria</taxon>
        <taxon>Pseudomonadati</taxon>
        <taxon>Pseudomonadota</taxon>
        <taxon>Alphaproteobacteria</taxon>
        <taxon>Hyphomicrobiales</taxon>
        <taxon>Boseaceae</taxon>
        <taxon>Bosea</taxon>
    </lineage>
</organism>
<evidence type="ECO:0000313" key="14">
    <source>
        <dbReference type="Proteomes" id="UP001254257"/>
    </source>
</evidence>
<comment type="caution">
    <text evidence="9">Lacks conserved residue(s) required for the propagation of feature annotation.</text>
</comment>
<feature type="binding site" evidence="9">
    <location>
        <position position="137"/>
    </location>
    <ligand>
        <name>4-amino-2-methyl-5-(diphosphooxymethyl)pyrimidine</name>
        <dbReference type="ChEBI" id="CHEBI:57841"/>
    </ligand>
</feature>
<dbReference type="Pfam" id="PF02581">
    <property type="entry name" value="TMP-TENI"/>
    <property type="match status" value="1"/>
</dbReference>
<comment type="catalytic activity">
    <reaction evidence="7 9 10">
        <text>2-(2-carboxy-4-methylthiazol-5-yl)ethyl phosphate + 4-amino-2-methyl-5-(diphosphooxymethyl)pyrimidine + 2 H(+) = thiamine phosphate + CO2 + diphosphate</text>
        <dbReference type="Rhea" id="RHEA:47848"/>
        <dbReference type="ChEBI" id="CHEBI:15378"/>
        <dbReference type="ChEBI" id="CHEBI:16526"/>
        <dbReference type="ChEBI" id="CHEBI:33019"/>
        <dbReference type="ChEBI" id="CHEBI:37575"/>
        <dbReference type="ChEBI" id="CHEBI:57841"/>
        <dbReference type="ChEBI" id="CHEBI:62890"/>
        <dbReference type="EC" id="2.5.1.3"/>
    </reaction>
</comment>
<evidence type="ECO:0000256" key="5">
    <source>
        <dbReference type="ARBA" id="ARBA00022977"/>
    </source>
</evidence>
<dbReference type="HAMAP" id="MF_00097">
    <property type="entry name" value="TMP_synthase"/>
    <property type="match status" value="1"/>
</dbReference>